<accession>A0ABV1AAA9</accession>
<keyword evidence="2" id="KW-1185">Reference proteome</keyword>
<dbReference type="EMBL" id="JAHRIP010086453">
    <property type="protein sequence ID" value="MEQ2315325.1"/>
    <property type="molecule type" value="Genomic_DNA"/>
</dbReference>
<dbReference type="Proteomes" id="UP001469553">
    <property type="component" value="Unassembled WGS sequence"/>
</dbReference>
<evidence type="ECO:0000313" key="2">
    <source>
        <dbReference type="Proteomes" id="UP001469553"/>
    </source>
</evidence>
<reference evidence="1 2" key="1">
    <citation type="submission" date="2021-06" db="EMBL/GenBank/DDBJ databases">
        <authorList>
            <person name="Palmer J.M."/>
        </authorList>
    </citation>
    <scope>NUCLEOTIDE SEQUENCE [LARGE SCALE GENOMIC DNA]</scope>
    <source>
        <strain evidence="1 2">AS_MEX2019</strain>
        <tissue evidence="1">Muscle</tissue>
    </source>
</reference>
<name>A0ABV1AAA9_9TELE</name>
<comment type="caution">
    <text evidence="1">The sequence shown here is derived from an EMBL/GenBank/DDBJ whole genome shotgun (WGS) entry which is preliminary data.</text>
</comment>
<protein>
    <submittedName>
        <fullName evidence="1">Uncharacterized protein</fullName>
    </submittedName>
</protein>
<evidence type="ECO:0000313" key="1">
    <source>
        <dbReference type="EMBL" id="MEQ2315325.1"/>
    </source>
</evidence>
<sequence>MPYVCMGSHMTFCPTEARNSSLRWCWRFSGALGDSCDLSADCMEEYLSGRLPALQCQSVALVVSNLRLCLPC</sequence>
<organism evidence="1 2">
    <name type="scientific">Ameca splendens</name>
    <dbReference type="NCBI Taxonomy" id="208324"/>
    <lineage>
        <taxon>Eukaryota</taxon>
        <taxon>Metazoa</taxon>
        <taxon>Chordata</taxon>
        <taxon>Craniata</taxon>
        <taxon>Vertebrata</taxon>
        <taxon>Euteleostomi</taxon>
        <taxon>Actinopterygii</taxon>
        <taxon>Neopterygii</taxon>
        <taxon>Teleostei</taxon>
        <taxon>Neoteleostei</taxon>
        <taxon>Acanthomorphata</taxon>
        <taxon>Ovalentaria</taxon>
        <taxon>Atherinomorphae</taxon>
        <taxon>Cyprinodontiformes</taxon>
        <taxon>Goodeidae</taxon>
        <taxon>Ameca</taxon>
    </lineage>
</organism>
<proteinExistence type="predicted"/>
<gene>
    <name evidence="1" type="ORF">AMECASPLE_021192</name>
</gene>